<dbReference type="AlphaFoldDB" id="A0A4S8LHK5"/>
<accession>A0A4S8LHK5</accession>
<dbReference type="InterPro" id="IPR036864">
    <property type="entry name" value="Zn2-C6_fun-type_DNA-bd_sf"/>
</dbReference>
<evidence type="ECO:0000313" key="2">
    <source>
        <dbReference type="Proteomes" id="UP000297245"/>
    </source>
</evidence>
<proteinExistence type="predicted"/>
<protein>
    <recommendedName>
        <fullName evidence="3">Zn(2)-C6 fungal-type domain-containing protein</fullName>
    </recommendedName>
</protein>
<dbReference type="GO" id="GO:0008270">
    <property type="term" value="F:zinc ion binding"/>
    <property type="evidence" value="ECO:0007669"/>
    <property type="project" value="InterPro"/>
</dbReference>
<evidence type="ECO:0008006" key="3">
    <source>
        <dbReference type="Google" id="ProtNLM"/>
    </source>
</evidence>
<organism evidence="1 2">
    <name type="scientific">Dendrothele bispora (strain CBS 962.96)</name>
    <dbReference type="NCBI Taxonomy" id="1314807"/>
    <lineage>
        <taxon>Eukaryota</taxon>
        <taxon>Fungi</taxon>
        <taxon>Dikarya</taxon>
        <taxon>Basidiomycota</taxon>
        <taxon>Agaricomycotina</taxon>
        <taxon>Agaricomycetes</taxon>
        <taxon>Agaricomycetidae</taxon>
        <taxon>Agaricales</taxon>
        <taxon>Agaricales incertae sedis</taxon>
        <taxon>Dendrothele</taxon>
    </lineage>
</organism>
<name>A0A4S8LHK5_DENBC</name>
<gene>
    <name evidence="1" type="ORF">K435DRAFT_316454</name>
</gene>
<reference evidence="1 2" key="1">
    <citation type="journal article" date="2019" name="Nat. Ecol. Evol.">
        <title>Megaphylogeny resolves global patterns of mushroom evolution.</title>
        <authorList>
            <person name="Varga T."/>
            <person name="Krizsan K."/>
            <person name="Foldi C."/>
            <person name="Dima B."/>
            <person name="Sanchez-Garcia M."/>
            <person name="Sanchez-Ramirez S."/>
            <person name="Szollosi G.J."/>
            <person name="Szarkandi J.G."/>
            <person name="Papp V."/>
            <person name="Albert L."/>
            <person name="Andreopoulos W."/>
            <person name="Angelini C."/>
            <person name="Antonin V."/>
            <person name="Barry K.W."/>
            <person name="Bougher N.L."/>
            <person name="Buchanan P."/>
            <person name="Buyck B."/>
            <person name="Bense V."/>
            <person name="Catcheside P."/>
            <person name="Chovatia M."/>
            <person name="Cooper J."/>
            <person name="Damon W."/>
            <person name="Desjardin D."/>
            <person name="Finy P."/>
            <person name="Geml J."/>
            <person name="Haridas S."/>
            <person name="Hughes K."/>
            <person name="Justo A."/>
            <person name="Karasinski D."/>
            <person name="Kautmanova I."/>
            <person name="Kiss B."/>
            <person name="Kocsube S."/>
            <person name="Kotiranta H."/>
            <person name="LaButti K.M."/>
            <person name="Lechner B.E."/>
            <person name="Liimatainen K."/>
            <person name="Lipzen A."/>
            <person name="Lukacs Z."/>
            <person name="Mihaltcheva S."/>
            <person name="Morgado L.N."/>
            <person name="Niskanen T."/>
            <person name="Noordeloos M.E."/>
            <person name="Ohm R.A."/>
            <person name="Ortiz-Santana B."/>
            <person name="Ovrebo C."/>
            <person name="Racz N."/>
            <person name="Riley R."/>
            <person name="Savchenko A."/>
            <person name="Shiryaev A."/>
            <person name="Soop K."/>
            <person name="Spirin V."/>
            <person name="Szebenyi C."/>
            <person name="Tomsovsky M."/>
            <person name="Tulloss R.E."/>
            <person name="Uehling J."/>
            <person name="Grigoriev I.V."/>
            <person name="Vagvolgyi C."/>
            <person name="Papp T."/>
            <person name="Martin F.M."/>
            <person name="Miettinen O."/>
            <person name="Hibbett D.S."/>
            <person name="Nagy L.G."/>
        </authorList>
    </citation>
    <scope>NUCLEOTIDE SEQUENCE [LARGE SCALE GENOMIC DNA]</scope>
    <source>
        <strain evidence="1 2">CBS 962.96</strain>
    </source>
</reference>
<dbReference type="SUPFAM" id="SSF57701">
    <property type="entry name" value="Zn2/Cys6 DNA-binding domain"/>
    <property type="match status" value="1"/>
</dbReference>
<dbReference type="Proteomes" id="UP000297245">
    <property type="component" value="Unassembled WGS sequence"/>
</dbReference>
<dbReference type="GO" id="GO:0000981">
    <property type="term" value="F:DNA-binding transcription factor activity, RNA polymerase II-specific"/>
    <property type="evidence" value="ECO:0007669"/>
    <property type="project" value="InterPro"/>
</dbReference>
<evidence type="ECO:0000313" key="1">
    <source>
        <dbReference type="EMBL" id="THU88263.1"/>
    </source>
</evidence>
<dbReference type="EMBL" id="ML179415">
    <property type="protein sequence ID" value="THU88263.1"/>
    <property type="molecule type" value="Genomic_DNA"/>
</dbReference>
<sequence length="89" mass="9973">MMSRLPLVLTTSTTTTKTGTRSYAWRKACNECHRRKTPCYNALNLQAVGVRAPDSKEETKVVDQVDRCQYCTRANIPCIFGVSTQGGRM</sequence>
<keyword evidence="2" id="KW-1185">Reference proteome</keyword>
<dbReference type="Gene3D" id="4.10.240.10">
    <property type="entry name" value="Zn(2)-C6 fungal-type DNA-binding domain"/>
    <property type="match status" value="1"/>
</dbReference>